<dbReference type="InterPro" id="IPR009279">
    <property type="entry name" value="Portal_Mu"/>
</dbReference>
<dbReference type="Pfam" id="PF06074">
    <property type="entry name" value="Portal_Mu"/>
    <property type="match status" value="1"/>
</dbReference>
<evidence type="ECO:0000313" key="1">
    <source>
        <dbReference type="EMBL" id="MSS84976.1"/>
    </source>
</evidence>
<organism evidence="1 2">
    <name type="scientific">Scrofimicrobium canadense</name>
    <dbReference type="NCBI Taxonomy" id="2652290"/>
    <lineage>
        <taxon>Bacteria</taxon>
        <taxon>Bacillati</taxon>
        <taxon>Actinomycetota</taxon>
        <taxon>Actinomycetes</taxon>
        <taxon>Actinomycetales</taxon>
        <taxon>Actinomycetaceae</taxon>
        <taxon>Scrofimicrobium</taxon>
    </lineage>
</organism>
<dbReference type="RefSeq" id="WP_206192627.1">
    <property type="nucleotide sequence ID" value="NZ_VULO01000011.1"/>
</dbReference>
<evidence type="ECO:0008006" key="3">
    <source>
        <dbReference type="Google" id="ProtNLM"/>
    </source>
</evidence>
<gene>
    <name evidence="1" type="ORF">FYJ24_09410</name>
</gene>
<name>A0A6N7W9Q0_9ACTO</name>
<accession>A0A6N7W9Q0</accession>
<protein>
    <recommendedName>
        <fullName evidence="3">Portal protein</fullName>
    </recommendedName>
</protein>
<dbReference type="Proteomes" id="UP000470875">
    <property type="component" value="Unassembled WGS sequence"/>
</dbReference>
<keyword evidence="2" id="KW-1185">Reference proteome</keyword>
<proteinExistence type="predicted"/>
<comment type="caution">
    <text evidence="1">The sequence shown here is derived from an EMBL/GenBank/DDBJ whole genome shotgun (WGS) entry which is preliminary data.</text>
</comment>
<evidence type="ECO:0000313" key="2">
    <source>
        <dbReference type="Proteomes" id="UP000470875"/>
    </source>
</evidence>
<dbReference type="AlphaFoldDB" id="A0A6N7W9Q0"/>
<dbReference type="EMBL" id="VULO01000011">
    <property type="protein sequence ID" value="MSS84976.1"/>
    <property type="molecule type" value="Genomic_DNA"/>
</dbReference>
<sequence>MKEIGYQADGGLLGWGRLTAETHEMNPDLQWPQSIDVFDRMRREDTQVKSVLRAVKLPIMRTEWVVDGAGCRPEVTKYVADNLGLPVKGEPFEAPLRLKGRFSFKEFLRLALLELDFGHSFFEQVYDQSDGSTRLAKLAWRPPRTIADVEVAPDGGLVAIKQRGISGGSVVTIPVDRLVAFVNEREGANWLGESILRSAYKMWLLKDRLLRVQALTAERNGLGIPTFTSAPPPEGSTYEEAEEWMKREIDRGLEIAKAARAGESAGVSLAADSKFALTGVTGRLPDTDKPIRYYDEQIAGAVLANFLSLGGDNATGSYALGATFVNFFTDSLNATAQHIAEVVQSHVVEDLVDLNWGSSEPSPRVVPAVIGETQTLTAEAVRALIDCGALTTDPALEEYLRAKYGMPVKGAADAPDDDPSSSDLPTDAELARNAAEVAQKVYLATDKKPLTQAVAREIIRRTGADITGSGPEEAT</sequence>
<reference evidence="1 2" key="1">
    <citation type="submission" date="2019-08" db="EMBL/GenBank/DDBJ databases">
        <title>In-depth cultivation of the pig gut microbiome towards novel bacterial diversity and tailored functional studies.</title>
        <authorList>
            <person name="Wylensek D."/>
            <person name="Hitch T.C.A."/>
            <person name="Clavel T."/>
        </authorList>
    </citation>
    <scope>NUCLEOTIDE SEQUENCE [LARGE SCALE GENOMIC DNA]</scope>
    <source>
        <strain evidence="1 2">WB03_NA08</strain>
    </source>
</reference>